<gene>
    <name evidence="2" type="ORF">T265_04364</name>
</gene>
<evidence type="ECO:0000313" key="2">
    <source>
        <dbReference type="EMBL" id="KER28900.1"/>
    </source>
</evidence>
<evidence type="ECO:0000256" key="1">
    <source>
        <dbReference type="SAM" id="MobiDB-lite"/>
    </source>
</evidence>
<dbReference type="Proteomes" id="UP000054324">
    <property type="component" value="Unassembled WGS sequence"/>
</dbReference>
<sequence length="228" mass="24850">MPPGGSTRAGILPGCPSLDRGSRVPNVGFEPRTFRSINSCSNHLGYLAPSKATRLMTSHERRCGITVLLAVTWLCMGWDTARASRSRRKGDQGSCPKPVTQKPDRKVANSALQFLKSTTHVLTANLEDQDTVLVRPPTIDQPGMRGSECRTNTSQYSSWATEANKPSHHGEAQSLREGVSIKRAFNLNSQIKLSTRSANQSSPSCWTGKQSDLLADRTQLMLLGRSSA</sequence>
<evidence type="ECO:0000313" key="3">
    <source>
        <dbReference type="Proteomes" id="UP000054324"/>
    </source>
</evidence>
<dbReference type="AlphaFoldDB" id="A0A075A009"/>
<protein>
    <submittedName>
        <fullName evidence="2">Uncharacterized protein</fullName>
    </submittedName>
</protein>
<dbReference type="RefSeq" id="XP_009167349.1">
    <property type="nucleotide sequence ID" value="XM_009169085.1"/>
</dbReference>
<dbReference type="CTD" id="20318546"/>
<dbReference type="OrthoDB" id="6287771at2759"/>
<accession>A0A075A009</accession>
<feature type="region of interest" description="Disordered" evidence="1">
    <location>
        <begin position="135"/>
        <end position="156"/>
    </location>
</feature>
<reference evidence="2 3" key="1">
    <citation type="submission" date="2013-11" db="EMBL/GenBank/DDBJ databases">
        <title>Opisthorchis viverrini - life in the bile duct.</title>
        <authorList>
            <person name="Young N.D."/>
            <person name="Nagarajan N."/>
            <person name="Lin S.J."/>
            <person name="Korhonen P.K."/>
            <person name="Jex A.R."/>
            <person name="Hall R.S."/>
            <person name="Safavi-Hemami H."/>
            <person name="Kaewkong W."/>
            <person name="Bertrand D."/>
            <person name="Gao S."/>
            <person name="Seet Q."/>
            <person name="Wongkham S."/>
            <person name="Teh B.T."/>
            <person name="Wongkham C."/>
            <person name="Intapan P.M."/>
            <person name="Maleewong W."/>
            <person name="Yang X."/>
            <person name="Hu M."/>
            <person name="Wang Z."/>
            <person name="Hofmann A."/>
            <person name="Sternberg P.W."/>
            <person name="Tan P."/>
            <person name="Wang J."/>
            <person name="Gasser R.B."/>
        </authorList>
    </citation>
    <scope>NUCLEOTIDE SEQUENCE [LARGE SCALE GENOMIC DNA]</scope>
</reference>
<keyword evidence="3" id="KW-1185">Reference proteome</keyword>
<feature type="region of interest" description="Disordered" evidence="1">
    <location>
        <begin position="1"/>
        <end position="23"/>
    </location>
</feature>
<dbReference type="EMBL" id="KL596689">
    <property type="protein sequence ID" value="KER28900.1"/>
    <property type="molecule type" value="Genomic_DNA"/>
</dbReference>
<proteinExistence type="predicted"/>
<organism evidence="2 3">
    <name type="scientific">Opisthorchis viverrini</name>
    <name type="common">Southeast Asian liver fluke</name>
    <dbReference type="NCBI Taxonomy" id="6198"/>
    <lineage>
        <taxon>Eukaryota</taxon>
        <taxon>Metazoa</taxon>
        <taxon>Spiralia</taxon>
        <taxon>Lophotrochozoa</taxon>
        <taxon>Platyhelminthes</taxon>
        <taxon>Trematoda</taxon>
        <taxon>Digenea</taxon>
        <taxon>Opisthorchiida</taxon>
        <taxon>Opisthorchiata</taxon>
        <taxon>Opisthorchiidae</taxon>
        <taxon>Opisthorchis</taxon>
    </lineage>
</organism>
<dbReference type="GeneID" id="20318546"/>
<feature type="region of interest" description="Disordered" evidence="1">
    <location>
        <begin position="85"/>
        <end position="105"/>
    </location>
</feature>
<dbReference type="KEGG" id="ovi:T265_04364"/>
<name>A0A075A009_OPIVI</name>